<keyword evidence="8" id="KW-0804">Transcription</keyword>
<evidence type="ECO:0000256" key="5">
    <source>
        <dbReference type="ARBA" id="ARBA00022833"/>
    </source>
</evidence>
<dbReference type="PANTHER" id="PTHR23235">
    <property type="entry name" value="KRUEPPEL-LIKE TRANSCRIPTION FACTOR"/>
    <property type="match status" value="1"/>
</dbReference>
<reference evidence="13 14" key="1">
    <citation type="submission" date="2019-07" db="EMBL/GenBank/DDBJ databases">
        <authorList>
            <person name="Jastrzebski P J."/>
            <person name="Paukszto L."/>
            <person name="Jastrzebski P J."/>
        </authorList>
    </citation>
    <scope>NUCLEOTIDE SEQUENCE [LARGE SCALE GENOMIC DNA]</scope>
    <source>
        <strain evidence="13 14">WMS-il1</strain>
    </source>
</reference>
<dbReference type="GO" id="GO:0008270">
    <property type="term" value="F:zinc ion binding"/>
    <property type="evidence" value="ECO:0007669"/>
    <property type="project" value="UniProtKB-KW"/>
</dbReference>
<feature type="domain" description="C2H2-type" evidence="12">
    <location>
        <begin position="144"/>
        <end position="171"/>
    </location>
</feature>
<dbReference type="EMBL" id="CABIJS010000665">
    <property type="protein sequence ID" value="VUZ54539.1"/>
    <property type="molecule type" value="Genomic_DNA"/>
</dbReference>
<evidence type="ECO:0000256" key="8">
    <source>
        <dbReference type="ARBA" id="ARBA00023163"/>
    </source>
</evidence>
<keyword evidence="2" id="KW-0479">Metal-binding</keyword>
<dbReference type="PROSITE" id="PS00028">
    <property type="entry name" value="ZINC_FINGER_C2H2_1"/>
    <property type="match status" value="5"/>
</dbReference>
<evidence type="ECO:0000256" key="9">
    <source>
        <dbReference type="ARBA" id="ARBA00023242"/>
    </source>
</evidence>
<keyword evidence="14" id="KW-1185">Reference proteome</keyword>
<keyword evidence="7" id="KW-0238">DNA-binding</keyword>
<dbReference type="FunFam" id="3.30.160.60:FF:000446">
    <property type="entry name" value="Zinc finger protein"/>
    <property type="match status" value="2"/>
</dbReference>
<sequence length="441" mass="48656">METTDESRTESANFSLEEDVDLSNITPMPKHVFLNTLPGHLAPFQTIPRSRYDTDRTKQEFYGQESSLNSFITTHCRGYSGSSANGGANDNQQQRSQSLSEVQSTSSNSGSMLKRNQCSVCTRVFANPASLKQHMRLHLGEKPFKCRYCDKTSATMCNILTHERTHTHERPYKCLVCSADFSSSSNLKTHMRIHSGDRPFRCNICDRRFVTSNALTTHLRVHWGLRLHPCPLCDRQFSTSSNLRVHHRTVHLGIKQYQCSVCGKAFATSSNLNAHSRQHPESAYIVKYSPPSPSTTTTTTTTTTVLSQSHSTQSFSSYPTISMTRTSVSANNDIDIVSAPLNHQSISITPAIQQQGITIMTPVEVSVSLPEEQGESNSVVGLLTSTTSYNPAPTLIPVALSPSPAVRKMAKVSVYCPNGVETTPSSSQQQQPLKIPPEEVS</sequence>
<evidence type="ECO:0000256" key="10">
    <source>
        <dbReference type="PROSITE-ProRule" id="PRU00042"/>
    </source>
</evidence>
<dbReference type="InterPro" id="IPR036236">
    <property type="entry name" value="Znf_C2H2_sf"/>
</dbReference>
<dbReference type="Pfam" id="PF00096">
    <property type="entry name" value="zf-C2H2"/>
    <property type="match status" value="5"/>
</dbReference>
<dbReference type="PROSITE" id="PS50157">
    <property type="entry name" value="ZINC_FINGER_C2H2_2"/>
    <property type="match status" value="6"/>
</dbReference>
<evidence type="ECO:0000313" key="14">
    <source>
        <dbReference type="Proteomes" id="UP000321570"/>
    </source>
</evidence>
<dbReference type="Proteomes" id="UP000321570">
    <property type="component" value="Unassembled WGS sequence"/>
</dbReference>
<keyword evidence="6" id="KW-0805">Transcription regulation</keyword>
<feature type="domain" description="C2H2-type" evidence="12">
    <location>
        <begin position="228"/>
        <end position="256"/>
    </location>
</feature>
<dbReference type="FunFam" id="3.30.160.60:FF:000086">
    <property type="entry name" value="transcription factor E4F1 isoform X1"/>
    <property type="match status" value="1"/>
</dbReference>
<evidence type="ECO:0000256" key="2">
    <source>
        <dbReference type="ARBA" id="ARBA00022723"/>
    </source>
</evidence>
<feature type="domain" description="C2H2-type" evidence="12">
    <location>
        <begin position="257"/>
        <end position="279"/>
    </location>
</feature>
<keyword evidence="9" id="KW-0539">Nucleus</keyword>
<feature type="region of interest" description="Disordered" evidence="11">
    <location>
        <begin position="82"/>
        <end position="113"/>
    </location>
</feature>
<dbReference type="GO" id="GO:0000978">
    <property type="term" value="F:RNA polymerase II cis-regulatory region sequence-specific DNA binding"/>
    <property type="evidence" value="ECO:0007669"/>
    <property type="project" value="TreeGrafter"/>
</dbReference>
<evidence type="ECO:0000313" key="13">
    <source>
        <dbReference type="EMBL" id="VUZ54539.1"/>
    </source>
</evidence>
<evidence type="ECO:0000256" key="4">
    <source>
        <dbReference type="ARBA" id="ARBA00022771"/>
    </source>
</evidence>
<feature type="domain" description="C2H2-type" evidence="12">
    <location>
        <begin position="172"/>
        <end position="199"/>
    </location>
</feature>
<dbReference type="FunFam" id="3.30.160.60:FF:000030">
    <property type="entry name" value="Zinc finger protein 628"/>
    <property type="match status" value="1"/>
</dbReference>
<evidence type="ECO:0000256" key="6">
    <source>
        <dbReference type="ARBA" id="ARBA00023015"/>
    </source>
</evidence>
<accession>A0A564Z5E4</accession>
<comment type="subcellular location">
    <subcellularLocation>
        <location evidence="1">Nucleus</location>
    </subcellularLocation>
</comment>
<feature type="domain" description="C2H2-type" evidence="12">
    <location>
        <begin position="116"/>
        <end position="143"/>
    </location>
</feature>
<proteinExistence type="predicted"/>
<dbReference type="GO" id="GO:0005634">
    <property type="term" value="C:nucleus"/>
    <property type="evidence" value="ECO:0007669"/>
    <property type="project" value="UniProtKB-SubCell"/>
</dbReference>
<dbReference type="AlphaFoldDB" id="A0A564Z5E4"/>
<feature type="region of interest" description="Disordered" evidence="11">
    <location>
        <begin position="421"/>
        <end position="441"/>
    </location>
</feature>
<keyword evidence="4 10" id="KW-0863">Zinc-finger</keyword>
<evidence type="ECO:0000256" key="3">
    <source>
        <dbReference type="ARBA" id="ARBA00022737"/>
    </source>
</evidence>
<dbReference type="GO" id="GO:0000981">
    <property type="term" value="F:DNA-binding transcription factor activity, RNA polymerase II-specific"/>
    <property type="evidence" value="ECO:0007669"/>
    <property type="project" value="TreeGrafter"/>
</dbReference>
<name>A0A564Z5E4_HYMDI</name>
<dbReference type="InterPro" id="IPR013087">
    <property type="entry name" value="Znf_C2H2_type"/>
</dbReference>
<dbReference type="FunFam" id="3.30.160.60:FF:000965">
    <property type="entry name" value="Neurotrophin receptor-interacting factor homolog"/>
    <property type="match status" value="1"/>
</dbReference>
<evidence type="ECO:0000256" key="7">
    <source>
        <dbReference type="ARBA" id="ARBA00023125"/>
    </source>
</evidence>
<feature type="compositionally biased region" description="Low complexity" evidence="11">
    <location>
        <begin position="96"/>
        <end position="109"/>
    </location>
</feature>
<evidence type="ECO:0000256" key="1">
    <source>
        <dbReference type="ARBA" id="ARBA00004123"/>
    </source>
</evidence>
<organism evidence="13 14">
    <name type="scientific">Hymenolepis diminuta</name>
    <name type="common">Rat tapeworm</name>
    <dbReference type="NCBI Taxonomy" id="6216"/>
    <lineage>
        <taxon>Eukaryota</taxon>
        <taxon>Metazoa</taxon>
        <taxon>Spiralia</taxon>
        <taxon>Lophotrochozoa</taxon>
        <taxon>Platyhelminthes</taxon>
        <taxon>Cestoda</taxon>
        <taxon>Eucestoda</taxon>
        <taxon>Cyclophyllidea</taxon>
        <taxon>Hymenolepididae</taxon>
        <taxon>Hymenolepis</taxon>
    </lineage>
</organism>
<dbReference type="SMART" id="SM00355">
    <property type="entry name" value="ZnF_C2H2"/>
    <property type="match status" value="6"/>
</dbReference>
<keyword evidence="5" id="KW-0862">Zinc</keyword>
<gene>
    <name evidence="13" type="ORF">WMSIL1_LOCUS12596</name>
</gene>
<protein>
    <recommendedName>
        <fullName evidence="12">C2H2-type domain-containing protein</fullName>
    </recommendedName>
</protein>
<dbReference type="PANTHER" id="PTHR23235:SF142">
    <property type="entry name" value="ZINC FINGER PROTEIN 384"/>
    <property type="match status" value="1"/>
</dbReference>
<feature type="domain" description="C2H2-type" evidence="12">
    <location>
        <begin position="200"/>
        <end position="227"/>
    </location>
</feature>
<dbReference type="SUPFAM" id="SSF57667">
    <property type="entry name" value="beta-beta-alpha zinc fingers"/>
    <property type="match status" value="3"/>
</dbReference>
<evidence type="ECO:0000259" key="12">
    <source>
        <dbReference type="PROSITE" id="PS50157"/>
    </source>
</evidence>
<dbReference type="FunFam" id="3.30.160.60:FF:000303">
    <property type="entry name" value="Zinc finger protein 41"/>
    <property type="match status" value="1"/>
</dbReference>
<dbReference type="Gene3D" id="3.30.160.60">
    <property type="entry name" value="Classic Zinc Finger"/>
    <property type="match status" value="6"/>
</dbReference>
<keyword evidence="3" id="KW-0677">Repeat</keyword>
<evidence type="ECO:0000256" key="11">
    <source>
        <dbReference type="SAM" id="MobiDB-lite"/>
    </source>
</evidence>